<dbReference type="PROSITE" id="PS01028">
    <property type="entry name" value="DEHYDROQUINASE_I"/>
    <property type="match status" value="1"/>
</dbReference>
<evidence type="ECO:0000313" key="31">
    <source>
        <dbReference type="EMBL" id="GMM56004.1"/>
    </source>
</evidence>
<dbReference type="SUPFAM" id="SSF51735">
    <property type="entry name" value="NAD(P)-binding Rossmann-fold domains"/>
    <property type="match status" value="1"/>
</dbReference>
<dbReference type="FunFam" id="3.40.50.300:FF:001256">
    <property type="entry name" value="Pentafunctional AROM polypeptide"/>
    <property type="match status" value="1"/>
</dbReference>
<evidence type="ECO:0000256" key="17">
    <source>
        <dbReference type="ARBA" id="ARBA00023141"/>
    </source>
</evidence>
<comment type="catalytic activity">
    <reaction evidence="23 24">
        <text>7-phospho-2-dehydro-3-deoxy-D-arabino-heptonate = 3-dehydroquinate + phosphate</text>
        <dbReference type="Rhea" id="RHEA:21968"/>
        <dbReference type="ChEBI" id="CHEBI:32364"/>
        <dbReference type="ChEBI" id="CHEBI:43474"/>
        <dbReference type="ChEBI" id="CHEBI:58394"/>
        <dbReference type="EC" id="4.2.3.4"/>
    </reaction>
</comment>
<dbReference type="EC" id="4.2.3.4" evidence="23"/>
<dbReference type="SUPFAM" id="SSF52540">
    <property type="entry name" value="P-loop containing nucleoside triphosphate hydrolases"/>
    <property type="match status" value="1"/>
</dbReference>
<dbReference type="GO" id="GO:0003866">
    <property type="term" value="F:3-phosphoshikimate 1-carboxyvinyltransferase activity"/>
    <property type="evidence" value="ECO:0007669"/>
    <property type="project" value="UniProtKB-UniRule"/>
</dbReference>
<dbReference type="Gene3D" id="1.20.1090.10">
    <property type="entry name" value="Dehydroquinate synthase-like - alpha domain"/>
    <property type="match status" value="1"/>
</dbReference>
<dbReference type="Gene3D" id="3.40.50.720">
    <property type="entry name" value="NAD(P)-binding Rossmann-like Domain"/>
    <property type="match status" value="1"/>
</dbReference>
<feature type="active site" description="Proton acceptor; for 3-dehydroquinate dehydratase activity" evidence="23">
    <location>
        <position position="1201"/>
    </location>
</feature>
<dbReference type="PROSITE" id="PS00104">
    <property type="entry name" value="EPSP_SYNTHASE_1"/>
    <property type="match status" value="1"/>
</dbReference>
<evidence type="ECO:0000256" key="3">
    <source>
        <dbReference type="ARBA" id="ARBA00004842"/>
    </source>
</evidence>
<feature type="active site" description="For EPSP synthase activity" evidence="23">
    <location>
        <position position="857"/>
    </location>
</feature>
<evidence type="ECO:0000256" key="1">
    <source>
        <dbReference type="ARBA" id="ARBA00004496"/>
    </source>
</evidence>
<feature type="binding site" evidence="23">
    <location>
        <position position="370"/>
    </location>
    <ligand>
        <name>7-phospho-2-dehydro-3-deoxy-D-arabino-heptonate</name>
        <dbReference type="ChEBI" id="CHEBI:58394"/>
    </ligand>
</feature>
<comment type="caution">
    <text evidence="23">Lacks conserved residue(s) required for the propagation of feature annotation.</text>
</comment>
<dbReference type="Pfam" id="PF18317">
    <property type="entry name" value="SDH_C"/>
    <property type="match status" value="1"/>
</dbReference>
<comment type="similarity">
    <text evidence="23">In the N-terminal section; belongs to the sugar phosphate cyclases superfamily. Dehydroquinate synthase family.</text>
</comment>
<comment type="subunit">
    <text evidence="23 24">Homodimer.</text>
</comment>
<comment type="catalytic activity">
    <reaction evidence="23 24">
        <text>3-dehydroquinate = 3-dehydroshikimate + H2O</text>
        <dbReference type="Rhea" id="RHEA:21096"/>
        <dbReference type="ChEBI" id="CHEBI:15377"/>
        <dbReference type="ChEBI" id="CHEBI:16630"/>
        <dbReference type="ChEBI" id="CHEBI:32364"/>
        <dbReference type="EC" id="4.2.1.10"/>
    </reaction>
</comment>
<evidence type="ECO:0000256" key="21">
    <source>
        <dbReference type="ARBA" id="ARBA00048567"/>
    </source>
</evidence>
<proteinExistence type="inferred from homology"/>
<evidence type="ECO:0000256" key="12">
    <source>
        <dbReference type="ARBA" id="ARBA00022777"/>
    </source>
</evidence>
<comment type="function">
    <text evidence="22 23 24">The AROM polypeptide catalyzes 5 consecutive enzymatic reactions in prechorismate polyaromatic amino acid biosynthesis.</text>
</comment>
<evidence type="ECO:0000313" key="32">
    <source>
        <dbReference type="Proteomes" id="UP001377567"/>
    </source>
</evidence>
<comment type="pathway">
    <text evidence="23 24">Metabolic intermediate biosynthesis; chorismate biosynthesis; chorismate from D-erythrose 4-phosphate and phosphoenolpyruvate: step 3/7.</text>
</comment>
<evidence type="ECO:0000256" key="24">
    <source>
        <dbReference type="PIRNR" id="PIRNR000514"/>
    </source>
</evidence>
<evidence type="ECO:0000256" key="15">
    <source>
        <dbReference type="ARBA" id="ARBA00022857"/>
    </source>
</evidence>
<comment type="similarity">
    <text evidence="23 24">In the C-terminal section; belongs to the shikimate dehydrogenase family.</text>
</comment>
<comment type="similarity">
    <text evidence="23 24">In the 3rd section; belongs to the shikimate kinase family.</text>
</comment>
<feature type="binding site" evidence="23">
    <location>
        <begin position="84"/>
        <end position="87"/>
    </location>
    <ligand>
        <name>NAD(+)</name>
        <dbReference type="ChEBI" id="CHEBI:57540"/>
    </ligand>
</feature>
<dbReference type="Pfam" id="PF01487">
    <property type="entry name" value="DHquinase_I"/>
    <property type="match status" value="1"/>
</dbReference>
<feature type="binding site" evidence="23">
    <location>
        <begin position="278"/>
        <end position="282"/>
    </location>
    <ligand>
        <name>7-phospho-2-dehydro-3-deoxy-D-arabino-heptonate</name>
        <dbReference type="ChEBI" id="CHEBI:58394"/>
    </ligand>
</feature>
<reference evidence="31 32" key="1">
    <citation type="journal article" date="2023" name="Elife">
        <title>Identification of key yeast species and microbe-microbe interactions impacting larval growth of Drosophila in the wild.</title>
        <authorList>
            <person name="Mure A."/>
            <person name="Sugiura Y."/>
            <person name="Maeda R."/>
            <person name="Honda K."/>
            <person name="Sakurai N."/>
            <person name="Takahashi Y."/>
            <person name="Watada M."/>
            <person name="Katoh T."/>
            <person name="Gotoh A."/>
            <person name="Gotoh Y."/>
            <person name="Taniguchi I."/>
            <person name="Nakamura K."/>
            <person name="Hayashi T."/>
            <person name="Katayama T."/>
            <person name="Uemura T."/>
            <person name="Hattori Y."/>
        </authorList>
    </citation>
    <scope>NUCLEOTIDE SEQUENCE [LARGE SCALE GENOMIC DNA]</scope>
    <source>
        <strain evidence="31 32">KH-74</strain>
    </source>
</reference>
<feature type="domain" description="Quinate/shikimate 5-dehydrogenase/glutamyl-tRNA reductase" evidence="26">
    <location>
        <begin position="1433"/>
        <end position="1510"/>
    </location>
</feature>
<dbReference type="InterPro" id="IPR018508">
    <property type="entry name" value="3-dehydroquinate_DH_AS"/>
</dbReference>
<dbReference type="InterPro" id="IPR000623">
    <property type="entry name" value="Shikimate_kinase/TSH1"/>
</dbReference>
<sequence length="1591" mass="174353">MASSAPSVPLEKVPILGKPIIHVGYDIHTHIVQTIINDCKSSTYVVVNDSNVSKVPYWEQLVTEFEASLPEGSRLLRFVTKPGEANKTRATKESIEDFMLRQGCTRDTVVVAIGGGIIGDMIGFVASTFMRGVRVVQIPTSLLAMVDSSIGGKTAVDTPIGKNFIGAFWQPQFVLVDIKWLKTLAQREFINGMAEVIKTAAIWNADEFTRLEVNANSFLDIVNNAQMVEYKSTLTPETYTISNTDIETILDHVYKLVLESIRVKADVVSSDERESSLRNLLNFGHTIGHAYEAILTPQALHGECVSIGMVKEAELSRYLGILSTTQVARLSKILVAYGLPVSPTEKWFKELTLQKTTPLDVLLDKMSIDKKNDGSKKKCVILESIGKCYGTSAHIVSDQDLRFILTDETLVYPFNEIPADQNKVIVPPGSKSISNRALVMAALGEGTCKIKNLLHSDDTKHMLAAVDLLKGANITWEDNGETVVLEGRGGETLTVCDEELYLGNAGTASRFLTSVAALVNSRPDKDYIILTGNARMQQRPIGPLVDSLRANGTKIDYVKNEGSLPLKVYTNSVFKGGRIELAATVSSQYVSSILMCAPYAQEPVTLALVGGKPISQLYVDMTIRMMDSFGIKVTASETEAYTYHIPKGHYVNPPEYVIESDASSATYPLAFAALTGTTVTVPNIGSSSLQGDARFARDVLKPMGCTVDQTATSTTVTGPARGQLKPLKHVDMEPMTDAFLTACVVAAVANDGQGTGNTTTIEGIANQRVKECNRIEAMATQLAKFGVKTQELPDGIQVFGLDSIDDLRIPSDSSGPIGVDTYDDHRVAMSFSLLAGMVNSQSSNKDATPVRILERHCTGKTWPGWWDVLHTDLGAKLDGAEPLASSKANSNKSVVIIGMRAAGKTTISKWCAAALGYKLVDLDDLFEQQYGKGTIKDFVAEYGWEKFRVEEARIFSEVIEKYGDAGYVFSTGGGIVESDESRASLKKFASEGGIVLHLHRDIEETIIFLQSDPTRPAYVEEIRDVWLKREKWYNECSNFTFFAPHCGTEAQFQKLRNVFGNFVSMITGKRTIEIPTKRSSFVCVNFDDLTEHVDSLNAITYGCDAVEVRIDQLAKFDDDFVSRQLSTLRTLTDGLPIIFTVRTKKQGGKFDDNDFVTLKKLFSLALKSGVEFIDLELTLPTEIQYSVLNNKGFTKIIGSHHDFDAAFNWDDGEWENRFNQALSLDVDIVKFVGTATSFEDNLALERFRFSHTSKPLIAINMGQLGQVSRVLNTVLTPVTSNLLPNAAAPGQLTLREINEIYTSMGGIIPKEFYIIGKPIGHSRSPILHNTGYEILGLPHKLDKFETDSIDEVKKQLLDGKKNLGGLCVTIPLKLDIIPLMDQLSDSATVIGAVNTVTPLGNGKFNGDNTDWLGIKNSLVSNGIPSSNIGVAGLVIGAGGTSRAAVYALHNMGCSTIFLINRTNSKLHDLKKTFPEDFNLVVIESNEDADKIQETIGVAVSCVPADKPLDDALMSKLERCLTKTSNTKFVPTLLEAAYKPAFTPIMRLAKDKYQWQTIPGAQMLVHQGVAQFEKWTGLRAPFQAIFDEVTKD</sequence>
<dbReference type="InterPro" id="IPR046346">
    <property type="entry name" value="Aminoacid_DH-like_N_sf"/>
</dbReference>
<feature type="binding site" evidence="23">
    <location>
        <position position="163"/>
    </location>
    <ligand>
        <name>7-phospho-2-dehydro-3-deoxy-D-arabino-heptonate</name>
        <dbReference type="ChEBI" id="CHEBI:58394"/>
    </ligand>
</feature>
<evidence type="ECO:0000256" key="14">
    <source>
        <dbReference type="ARBA" id="ARBA00022840"/>
    </source>
</evidence>
<evidence type="ECO:0000256" key="5">
    <source>
        <dbReference type="ARBA" id="ARBA00009349"/>
    </source>
</evidence>
<dbReference type="InterPro" id="IPR023193">
    <property type="entry name" value="EPSP_synthase_CS"/>
</dbReference>
<dbReference type="PROSITE" id="PS00885">
    <property type="entry name" value="EPSP_SYNTHASE_2"/>
    <property type="match status" value="1"/>
</dbReference>
<feature type="domain" description="Shikimate dehydrogenase substrate binding N-terminal" evidence="28">
    <location>
        <begin position="1314"/>
        <end position="1396"/>
    </location>
</feature>
<feature type="region of interest" description="Shikimate dehydrogenase" evidence="23">
    <location>
        <begin position="1309"/>
        <end position="1591"/>
    </location>
</feature>
<evidence type="ECO:0000259" key="28">
    <source>
        <dbReference type="Pfam" id="PF08501"/>
    </source>
</evidence>
<dbReference type="GO" id="GO:0008652">
    <property type="term" value="P:amino acid biosynthetic process"/>
    <property type="evidence" value="ECO:0007669"/>
    <property type="project" value="UniProtKB-KW"/>
</dbReference>
<dbReference type="EMBL" id="BTGD01000006">
    <property type="protein sequence ID" value="GMM56004.1"/>
    <property type="molecule type" value="Genomic_DNA"/>
</dbReference>
<comment type="pathway">
    <text evidence="2 23 24">Metabolic intermediate biosynthesis; chorismate biosynthesis; chorismate from D-erythrose 4-phosphate and phosphoenolpyruvate: step 6/7.</text>
</comment>
<dbReference type="InterPro" id="IPR001986">
    <property type="entry name" value="Enolpyruvate_Tfrase_dom"/>
</dbReference>
<dbReference type="EC" id="2.7.1.71" evidence="23"/>
<dbReference type="Proteomes" id="UP001377567">
    <property type="component" value="Unassembled WGS sequence"/>
</dbReference>
<feature type="binding site" evidence="23">
    <location>
        <begin position="140"/>
        <end position="141"/>
    </location>
    <ligand>
        <name>NAD(+)</name>
        <dbReference type="ChEBI" id="CHEBI:57540"/>
    </ligand>
</feature>
<dbReference type="Gene3D" id="3.65.10.10">
    <property type="entry name" value="Enolpyruvate transferase domain"/>
    <property type="match status" value="2"/>
</dbReference>
<dbReference type="NCBIfam" id="TIGR01356">
    <property type="entry name" value="aroA"/>
    <property type="match status" value="1"/>
</dbReference>
<comment type="subcellular location">
    <subcellularLocation>
        <location evidence="1 23 24">Cytoplasm</location>
    </subcellularLocation>
</comment>
<evidence type="ECO:0000256" key="22">
    <source>
        <dbReference type="ARBA" id="ARBA00054455"/>
    </source>
</evidence>
<dbReference type="SUPFAM" id="SSF53223">
    <property type="entry name" value="Aminoacid dehydrogenase-like, N-terminal domain"/>
    <property type="match status" value="1"/>
</dbReference>
<dbReference type="PROSITE" id="PS01128">
    <property type="entry name" value="SHIKIMATE_KINASE"/>
    <property type="match status" value="1"/>
</dbReference>
<dbReference type="InterPro" id="IPR056179">
    <property type="entry name" value="DHQS_C"/>
</dbReference>
<feature type="active site" description="Proton acceptor; for 3-dehydroquinate synthase activity" evidence="23">
    <location>
        <position position="289"/>
    </location>
</feature>
<dbReference type="GO" id="GO:0004765">
    <property type="term" value="F:shikimate kinase activity"/>
    <property type="evidence" value="ECO:0007669"/>
    <property type="project" value="UniProtKB-UniRule"/>
</dbReference>
<dbReference type="Gene3D" id="3.40.50.300">
    <property type="entry name" value="P-loop containing nucleotide triphosphate hydrolases"/>
    <property type="match status" value="1"/>
</dbReference>
<evidence type="ECO:0000259" key="25">
    <source>
        <dbReference type="Pfam" id="PF00275"/>
    </source>
</evidence>
<keyword evidence="10 23" id="KW-0479">Metal-binding</keyword>
<dbReference type="Pfam" id="PF01202">
    <property type="entry name" value="SKI"/>
    <property type="match status" value="1"/>
</dbReference>
<comment type="similarity">
    <text evidence="23 24">In the 2nd section; belongs to the EPSP synthase family.</text>
</comment>
<gene>
    <name evidence="23" type="primary">ARO1</name>
    <name evidence="31" type="ORF">DAKH74_026200</name>
</gene>
<dbReference type="NCBIfam" id="TIGR01093">
    <property type="entry name" value="aroD"/>
    <property type="match status" value="1"/>
</dbReference>
<dbReference type="InterPro" id="IPR030960">
    <property type="entry name" value="DHQS/DOIS_N"/>
</dbReference>
<evidence type="ECO:0000256" key="2">
    <source>
        <dbReference type="ARBA" id="ARBA00004811"/>
    </source>
</evidence>
<dbReference type="InterPro" id="IPR006151">
    <property type="entry name" value="Shikm_DH/Glu-tRNA_Rdtase"/>
</dbReference>
<evidence type="ECO:0000256" key="11">
    <source>
        <dbReference type="ARBA" id="ARBA00022741"/>
    </source>
</evidence>
<comment type="similarity">
    <text evidence="23 24">In the 4th section; belongs to the type-I 3-dehydroquinase family.</text>
</comment>
<dbReference type="Pfam" id="PF24621">
    <property type="entry name" value="DHQS_C"/>
    <property type="match status" value="1"/>
</dbReference>
<dbReference type="InterPro" id="IPR010110">
    <property type="entry name" value="Shikimate_DH_AroM-type"/>
</dbReference>
<dbReference type="FunFam" id="3.20.20.70:FF:000135">
    <property type="entry name" value="Pentafunctional AROM polypeptide"/>
    <property type="match status" value="1"/>
</dbReference>
<name>A0AAV5RWS4_MAUHU</name>
<feature type="binding site" evidence="23">
    <location>
        <position position="285"/>
    </location>
    <ligand>
        <name>7-phospho-2-dehydro-3-deoxy-D-arabino-heptonate</name>
        <dbReference type="ChEBI" id="CHEBI:58394"/>
    </ligand>
</feature>
<dbReference type="FunFam" id="1.20.1090.10:FF:000007">
    <property type="entry name" value="Pentafunctional AROM polypeptide"/>
    <property type="match status" value="1"/>
</dbReference>
<dbReference type="SUPFAM" id="SSF56796">
    <property type="entry name" value="Dehydroquinate synthase-like"/>
    <property type="match status" value="1"/>
</dbReference>
<dbReference type="HAMAP" id="MF_03143">
    <property type="entry name" value="Pentafunct_AroM"/>
    <property type="match status" value="1"/>
</dbReference>
<organism evidence="31 32">
    <name type="scientific">Maudiozyma humilis</name>
    <name type="common">Sour dough yeast</name>
    <name type="synonym">Kazachstania humilis</name>
    <dbReference type="NCBI Taxonomy" id="51915"/>
    <lineage>
        <taxon>Eukaryota</taxon>
        <taxon>Fungi</taxon>
        <taxon>Dikarya</taxon>
        <taxon>Ascomycota</taxon>
        <taxon>Saccharomycotina</taxon>
        <taxon>Saccharomycetes</taxon>
        <taxon>Saccharomycetales</taxon>
        <taxon>Saccharomycetaceae</taxon>
        <taxon>Maudiozyma</taxon>
    </lineage>
</organism>
<feature type="binding site" evidence="23">
    <location>
        <begin position="898"/>
        <end position="905"/>
    </location>
    <ligand>
        <name>ATP</name>
        <dbReference type="ChEBI" id="CHEBI:30616"/>
    </ligand>
</feature>
<comment type="cofactor">
    <cofactor evidence="23 24">
        <name>Zn(2+)</name>
        <dbReference type="ChEBI" id="CHEBI:29105"/>
    </cofactor>
    <text evidence="23 24">Binds 2 Zn(2+) ions per subunit.</text>
</comment>
<evidence type="ECO:0000256" key="16">
    <source>
        <dbReference type="ARBA" id="ARBA00023002"/>
    </source>
</evidence>
<dbReference type="Pfam" id="PF01488">
    <property type="entry name" value="Shikimate_DH"/>
    <property type="match status" value="1"/>
</dbReference>
<evidence type="ECO:0000256" key="8">
    <source>
        <dbReference type="ARBA" id="ARBA00022605"/>
    </source>
</evidence>
<feature type="binding site" evidence="23">
    <location>
        <position position="131"/>
    </location>
    <ligand>
        <name>7-phospho-2-dehydro-3-deoxy-D-arabino-heptonate</name>
        <dbReference type="ChEBI" id="CHEBI:58394"/>
    </ligand>
</feature>
<dbReference type="FunFam" id="3.65.10.10:FF:000008">
    <property type="entry name" value="Pentafunctional AROM polypeptide"/>
    <property type="match status" value="1"/>
</dbReference>
<dbReference type="EC" id="2.5.1.19" evidence="23"/>
<feature type="binding site" evidence="23">
    <location>
        <begin position="180"/>
        <end position="183"/>
    </location>
    <ligand>
        <name>NAD(+)</name>
        <dbReference type="ChEBI" id="CHEBI:57540"/>
    </ligand>
</feature>
<dbReference type="InterPro" id="IPR001381">
    <property type="entry name" value="DHquinase_I"/>
</dbReference>
<dbReference type="CDD" id="cd00502">
    <property type="entry name" value="DHQase_I"/>
    <property type="match status" value="1"/>
</dbReference>
<evidence type="ECO:0000256" key="10">
    <source>
        <dbReference type="ARBA" id="ARBA00022723"/>
    </source>
</evidence>
<dbReference type="GO" id="GO:0003856">
    <property type="term" value="F:3-dehydroquinate synthase activity"/>
    <property type="evidence" value="ECO:0007669"/>
    <property type="project" value="UniProtKB-UniRule"/>
</dbReference>
<dbReference type="HAMAP" id="MF_00109">
    <property type="entry name" value="Shikimate_kinase"/>
    <property type="match status" value="1"/>
</dbReference>
<comment type="similarity">
    <text evidence="6">Belongs to the EPSP synthase family.</text>
</comment>
<feature type="domain" description="SDH C-terminal" evidence="29">
    <location>
        <begin position="1559"/>
        <end position="1584"/>
    </location>
</feature>
<keyword evidence="14 23" id="KW-0067">ATP-binding</keyword>
<dbReference type="GO" id="GO:0005737">
    <property type="term" value="C:cytoplasm"/>
    <property type="evidence" value="ECO:0007669"/>
    <property type="project" value="UniProtKB-SubCell"/>
</dbReference>
<dbReference type="InterPro" id="IPR031322">
    <property type="entry name" value="Shikimate/glucono_kinase"/>
</dbReference>
<dbReference type="CDD" id="cd01556">
    <property type="entry name" value="EPSP_synthase"/>
    <property type="match status" value="1"/>
</dbReference>
<accession>A0AAV5RWS4</accession>
<dbReference type="InterPro" id="IPR036968">
    <property type="entry name" value="Enolpyruvate_Tfrase_sf"/>
</dbReference>
<feature type="binding site" evidence="23">
    <location>
        <begin position="49"/>
        <end position="51"/>
    </location>
    <ligand>
        <name>NAD(+)</name>
        <dbReference type="ChEBI" id="CHEBI:57540"/>
    </ligand>
</feature>
<keyword evidence="12 23" id="KW-0418">Kinase</keyword>
<dbReference type="InterPro" id="IPR013708">
    <property type="entry name" value="Shikimate_DH-bd_N"/>
</dbReference>
<dbReference type="Gene3D" id="3.40.50.1970">
    <property type="match status" value="1"/>
</dbReference>
<feature type="binding site" evidence="23">
    <location>
        <position position="147"/>
    </location>
    <ligand>
        <name>7-phospho-2-dehydro-3-deoxy-D-arabino-heptonate</name>
        <dbReference type="ChEBI" id="CHEBI:58394"/>
    </ligand>
</feature>
<comment type="pathway">
    <text evidence="3 23 24">Metabolic intermediate biosynthesis; chorismate biosynthesis; chorismate from D-erythrose 4-phosphate and phosphoenolpyruvate: step 5/7.</text>
</comment>
<dbReference type="CDD" id="cd00464">
    <property type="entry name" value="SK"/>
    <property type="match status" value="1"/>
</dbReference>
<dbReference type="FunFam" id="3.65.10.10:FF:000007">
    <property type="entry name" value="Pentafunctional AROM polypeptide"/>
    <property type="match status" value="1"/>
</dbReference>
<feature type="binding site" evidence="23">
    <location>
        <position position="120"/>
    </location>
    <ligand>
        <name>NAD(+)</name>
        <dbReference type="ChEBI" id="CHEBI:57540"/>
    </ligand>
</feature>
<keyword evidence="18 23" id="KW-0456">Lyase</keyword>
<keyword evidence="9 23" id="KW-0808">Transferase</keyword>
<evidence type="ECO:0000256" key="18">
    <source>
        <dbReference type="ARBA" id="ARBA00023239"/>
    </source>
</evidence>
<evidence type="ECO:0000256" key="9">
    <source>
        <dbReference type="ARBA" id="ARBA00022679"/>
    </source>
</evidence>
<dbReference type="InterPro" id="IPR023000">
    <property type="entry name" value="Shikimate_kinase_CS"/>
</dbReference>
<dbReference type="PANTHER" id="PTHR21090:SF5">
    <property type="entry name" value="PENTAFUNCTIONAL AROM POLYPEPTIDE"/>
    <property type="match status" value="1"/>
</dbReference>
<dbReference type="GO" id="GO:0009073">
    <property type="term" value="P:aromatic amino acid family biosynthetic process"/>
    <property type="evidence" value="ECO:0007669"/>
    <property type="project" value="UniProtKB-UniRule"/>
</dbReference>
<keyword evidence="13 23" id="KW-0862">Zinc</keyword>
<feature type="domain" description="Enolpyruvate transferase" evidence="25">
    <location>
        <begin position="418"/>
        <end position="869"/>
    </location>
</feature>
<feature type="region of interest" description="Shikimate kinase" evidence="23">
    <location>
        <begin position="891"/>
        <end position="1083"/>
    </location>
</feature>
<comment type="similarity">
    <text evidence="5">In the N-terminal section; belongs to the shikimate kinase family.</text>
</comment>
<comment type="caution">
    <text evidence="31">The sequence shown here is derived from an EMBL/GenBank/DDBJ whole genome shotgun (WGS) entry which is preliminary data.</text>
</comment>
<feature type="binding site" evidence="23">
    <location>
        <position position="264"/>
    </location>
    <ligand>
        <name>7-phospho-2-dehydro-3-deoxy-D-arabino-heptonate</name>
        <dbReference type="ChEBI" id="CHEBI:58394"/>
    </ligand>
</feature>
<evidence type="ECO:0000259" key="30">
    <source>
        <dbReference type="Pfam" id="PF24621"/>
    </source>
</evidence>
<dbReference type="HAMAP" id="MF_00210">
    <property type="entry name" value="EPSP_synth"/>
    <property type="match status" value="1"/>
</dbReference>
<dbReference type="GO" id="GO:0003855">
    <property type="term" value="F:3-dehydroquinate dehydratase activity"/>
    <property type="evidence" value="ECO:0007669"/>
    <property type="project" value="UniProtKB-UniRule"/>
</dbReference>
<dbReference type="GO" id="GO:0046872">
    <property type="term" value="F:metal ion binding"/>
    <property type="evidence" value="ECO:0007669"/>
    <property type="project" value="UniProtKB-UniRule"/>
</dbReference>
<dbReference type="InterPro" id="IPR016037">
    <property type="entry name" value="DHQ_synth_AroB"/>
</dbReference>
<comment type="similarity">
    <text evidence="4">In the 2nd section; belongs to the type-I 3-dehydroquinase family.</text>
</comment>
<keyword evidence="11 23" id="KW-0547">Nucleotide-binding</keyword>
<keyword evidence="15 23" id="KW-0521">NADP</keyword>
<evidence type="ECO:0000256" key="4">
    <source>
        <dbReference type="ARBA" id="ARBA00006477"/>
    </source>
</evidence>
<keyword evidence="19 23" id="KW-0511">Multifunctional enzyme</keyword>
<feature type="active site" description="Proton acceptor; for 3-dehydroquinate synthase activity" evidence="23">
    <location>
        <position position="274"/>
    </location>
</feature>
<dbReference type="PRINTS" id="PR01100">
    <property type="entry name" value="SHIKIMTKNASE"/>
</dbReference>
<comment type="similarity">
    <text evidence="24">In the N-terminal section; belongs to the dehydroquinate synthase family.</text>
</comment>
<comment type="catalytic activity">
    <reaction evidence="21 23 24">
        <text>shikimate + ATP = 3-phosphoshikimate + ADP + H(+)</text>
        <dbReference type="Rhea" id="RHEA:13121"/>
        <dbReference type="ChEBI" id="CHEBI:15378"/>
        <dbReference type="ChEBI" id="CHEBI:30616"/>
        <dbReference type="ChEBI" id="CHEBI:36208"/>
        <dbReference type="ChEBI" id="CHEBI:145989"/>
        <dbReference type="ChEBI" id="CHEBI:456216"/>
        <dbReference type="EC" id="2.7.1.71"/>
    </reaction>
</comment>
<protein>
    <recommendedName>
        <fullName evidence="23">Pentafunctional AROM polypeptide</fullName>
    </recommendedName>
    <domain>
        <recommendedName>
            <fullName evidence="23">3-dehydroquinate synthase</fullName>
            <shortName evidence="23">DHQS</shortName>
            <ecNumber evidence="23">4.2.3.4</ecNumber>
        </recommendedName>
    </domain>
    <domain>
        <recommendedName>
            <fullName evidence="23">3-phosphoshikimate 1-carboxyvinyltransferase</fullName>
            <ecNumber evidence="23">2.5.1.19</ecNumber>
        </recommendedName>
        <alternativeName>
            <fullName evidence="23">5-enolpyruvylshikimate-3-phosphate synthase</fullName>
            <shortName evidence="23">EPSP synthase</shortName>
            <shortName evidence="23">EPSPS</shortName>
        </alternativeName>
    </domain>
    <domain>
        <recommendedName>
            <fullName evidence="23">Shikimate kinase</fullName>
            <shortName evidence="23">SK</shortName>
            <ecNumber evidence="23">2.7.1.71</ecNumber>
        </recommendedName>
    </domain>
    <domain>
        <recommendedName>
            <fullName evidence="23">3-dehydroquinate dehydratase</fullName>
            <shortName evidence="23">3-dehydroquinase</shortName>
            <ecNumber evidence="23">4.2.1.10</ecNumber>
        </recommendedName>
    </domain>
    <domain>
        <recommendedName>
            <fullName evidence="23">Shikimate dehydrogenase</fullName>
            <ecNumber evidence="23">1.1.1.25</ecNumber>
        </recommendedName>
    </domain>
</protein>
<dbReference type="Gene3D" id="3.40.50.10860">
    <property type="entry name" value="Leucine Dehydrogenase, chain A, domain 1"/>
    <property type="match status" value="1"/>
</dbReference>
<keyword evidence="16 23" id="KW-0560">Oxidoreductase</keyword>
<dbReference type="InterPro" id="IPR041121">
    <property type="entry name" value="SDH_C"/>
</dbReference>
<evidence type="ECO:0000256" key="13">
    <source>
        <dbReference type="ARBA" id="ARBA00022833"/>
    </source>
</evidence>
<feature type="binding site" evidence="23">
    <location>
        <position position="162"/>
    </location>
    <ligand>
        <name>NAD(+)</name>
        <dbReference type="ChEBI" id="CHEBI:57540"/>
    </ligand>
</feature>
<feature type="binding site" evidence="23">
    <location>
        <position position="153"/>
    </location>
    <ligand>
        <name>7-phospho-2-dehydro-3-deoxy-D-arabino-heptonate</name>
        <dbReference type="ChEBI" id="CHEBI:58394"/>
    </ligand>
</feature>
<feature type="domain" description="3-dehydroquinate synthase N-terminal" evidence="27">
    <location>
        <begin position="79"/>
        <end position="190"/>
    </location>
</feature>
<dbReference type="EC" id="1.1.1.25" evidence="23"/>
<feature type="binding site" evidence="23">
    <location>
        <position position="191"/>
    </location>
    <ligand>
        <name>NAD(+)</name>
        <dbReference type="ChEBI" id="CHEBI:57540"/>
    </ligand>
</feature>
<evidence type="ECO:0000259" key="27">
    <source>
        <dbReference type="Pfam" id="PF01761"/>
    </source>
</evidence>
<dbReference type="SUPFAM" id="SSF51569">
    <property type="entry name" value="Aldolase"/>
    <property type="match status" value="1"/>
</dbReference>
<dbReference type="EC" id="4.2.1.10" evidence="23"/>
<dbReference type="CDD" id="cd08195">
    <property type="entry name" value="DHQS"/>
    <property type="match status" value="1"/>
</dbReference>
<feature type="active site" description="Schiff-base intermediate with substrate; for 3-dehydroquinate dehydratase activity" evidence="23">
    <location>
        <position position="1230"/>
    </location>
</feature>
<dbReference type="Pfam" id="PF01761">
    <property type="entry name" value="DHQ_synthase"/>
    <property type="match status" value="1"/>
</dbReference>
<evidence type="ECO:0000256" key="20">
    <source>
        <dbReference type="ARBA" id="ARBA00044633"/>
    </source>
</evidence>
<dbReference type="Pfam" id="PF00275">
    <property type="entry name" value="EPSP_synthase"/>
    <property type="match status" value="1"/>
</dbReference>
<dbReference type="InterPro" id="IPR008289">
    <property type="entry name" value="Pentafunct_AroM"/>
</dbReference>
<feature type="binding site" evidence="23">
    <location>
        <position position="195"/>
    </location>
    <ligand>
        <name>Zn(2+)</name>
        <dbReference type="ChEBI" id="CHEBI:29105"/>
        <note>catalytic</note>
    </ligand>
</feature>
<dbReference type="SUPFAM" id="SSF55205">
    <property type="entry name" value="EPT/RTPC-like"/>
    <property type="match status" value="1"/>
</dbReference>
<dbReference type="GO" id="GO:0005524">
    <property type="term" value="F:ATP binding"/>
    <property type="evidence" value="ECO:0007669"/>
    <property type="project" value="UniProtKB-UniRule"/>
</dbReference>
<dbReference type="InterPro" id="IPR013792">
    <property type="entry name" value="RNA3'P_cycl/enolpyr_Trfase_a/b"/>
</dbReference>
<dbReference type="InterPro" id="IPR036291">
    <property type="entry name" value="NAD(P)-bd_dom_sf"/>
</dbReference>
<feature type="binding site" evidence="23">
    <location>
        <begin position="115"/>
        <end position="117"/>
    </location>
    <ligand>
        <name>NAD(+)</name>
        <dbReference type="ChEBI" id="CHEBI:57540"/>
    </ligand>
</feature>
<feature type="domain" description="3-dehydroquinate synthase C-terminal" evidence="30">
    <location>
        <begin position="192"/>
        <end position="371"/>
    </location>
</feature>
<keyword evidence="8 23" id="KW-0028">Amino-acid biosynthesis</keyword>
<comment type="pathway">
    <text evidence="23 24">Metabolic intermediate biosynthesis; chorismate biosynthesis; chorismate from D-erythrose 4-phosphate and phosphoenolpyruvate: step 2/7.</text>
</comment>
<dbReference type="PANTHER" id="PTHR21090">
    <property type="entry name" value="AROM/DEHYDROQUINATE SYNTHASE"/>
    <property type="match status" value="1"/>
</dbReference>
<dbReference type="PIRSF" id="PIRSF000514">
    <property type="entry name" value="Pentafunct_AroM"/>
    <property type="match status" value="1"/>
</dbReference>
<feature type="binding site" evidence="23">
    <location>
        <position position="301"/>
    </location>
    <ligand>
        <name>Zn(2+)</name>
        <dbReference type="ChEBI" id="CHEBI:29105"/>
        <note>catalytic</note>
    </ligand>
</feature>
<dbReference type="GO" id="GO:0004764">
    <property type="term" value="F:shikimate 3-dehydrogenase (NADP+) activity"/>
    <property type="evidence" value="ECO:0007669"/>
    <property type="project" value="UniProtKB-UniRule"/>
</dbReference>
<feature type="region of interest" description="3-dehydroquinate synthase" evidence="23">
    <location>
        <begin position="1"/>
        <end position="398"/>
    </location>
</feature>
<comment type="pathway">
    <text evidence="23 24">Metabolic intermediate biosynthesis; chorismate biosynthesis; chorismate from D-erythrose 4-phosphate and phosphoenolpyruvate: step 4/7.</text>
</comment>
<dbReference type="Gene3D" id="3.20.20.70">
    <property type="entry name" value="Aldolase class I"/>
    <property type="match status" value="1"/>
</dbReference>
<evidence type="ECO:0000256" key="23">
    <source>
        <dbReference type="HAMAP-Rule" id="MF_03143"/>
    </source>
</evidence>
<keyword evidence="32" id="KW-1185">Reference proteome</keyword>
<dbReference type="InterPro" id="IPR013785">
    <property type="entry name" value="Aldolase_TIM"/>
</dbReference>
<evidence type="ECO:0000259" key="29">
    <source>
        <dbReference type="Pfam" id="PF18317"/>
    </source>
</evidence>
<dbReference type="NCBIfam" id="TIGR01809">
    <property type="entry name" value="Shik-DH-AROM"/>
    <property type="match status" value="1"/>
</dbReference>
<comment type="catalytic activity">
    <reaction evidence="20">
        <text>3-phosphoshikimate + phosphoenolpyruvate = 5-O-(1-carboxyvinyl)-3-phosphoshikimate + phosphate</text>
        <dbReference type="Rhea" id="RHEA:21256"/>
        <dbReference type="ChEBI" id="CHEBI:43474"/>
        <dbReference type="ChEBI" id="CHEBI:57701"/>
        <dbReference type="ChEBI" id="CHEBI:58702"/>
        <dbReference type="ChEBI" id="CHEBI:145989"/>
        <dbReference type="EC" id="2.5.1.19"/>
    </reaction>
    <physiologicalReaction direction="left-to-right" evidence="20">
        <dbReference type="Rhea" id="RHEA:21257"/>
    </physiologicalReaction>
</comment>
<evidence type="ECO:0000256" key="6">
    <source>
        <dbReference type="ARBA" id="ARBA00009948"/>
    </source>
</evidence>
<dbReference type="Pfam" id="PF08501">
    <property type="entry name" value="Shikimate_dh_N"/>
    <property type="match status" value="1"/>
</dbReference>
<comment type="catalytic activity">
    <reaction evidence="23 24">
        <text>shikimate + NADP(+) = 3-dehydroshikimate + NADPH + H(+)</text>
        <dbReference type="Rhea" id="RHEA:17737"/>
        <dbReference type="ChEBI" id="CHEBI:15378"/>
        <dbReference type="ChEBI" id="CHEBI:16630"/>
        <dbReference type="ChEBI" id="CHEBI:36208"/>
        <dbReference type="ChEBI" id="CHEBI:57783"/>
        <dbReference type="ChEBI" id="CHEBI:58349"/>
        <dbReference type="EC" id="1.1.1.25"/>
    </reaction>
</comment>
<evidence type="ECO:0000256" key="7">
    <source>
        <dbReference type="ARBA" id="ARBA00022490"/>
    </source>
</evidence>
<evidence type="ECO:0000259" key="26">
    <source>
        <dbReference type="Pfam" id="PF01488"/>
    </source>
</evidence>
<dbReference type="InterPro" id="IPR006264">
    <property type="entry name" value="EPSP_synthase"/>
</dbReference>
<dbReference type="CDD" id="cd01065">
    <property type="entry name" value="NAD_bind_Shikimate_DH"/>
    <property type="match status" value="1"/>
</dbReference>
<keyword evidence="17 23" id="KW-0057">Aromatic amino acid biosynthesis</keyword>
<feature type="binding site" evidence="23">
    <location>
        <begin position="195"/>
        <end position="198"/>
    </location>
    <ligand>
        <name>7-phospho-2-dehydro-3-deoxy-D-arabino-heptonate</name>
        <dbReference type="ChEBI" id="CHEBI:58394"/>
    </ligand>
</feature>
<dbReference type="InterPro" id="IPR027417">
    <property type="entry name" value="P-loop_NTPase"/>
</dbReference>
<evidence type="ECO:0000256" key="19">
    <source>
        <dbReference type="ARBA" id="ARBA00023268"/>
    </source>
</evidence>
<feature type="binding site" evidence="23">
    <location>
        <position position="301"/>
    </location>
    <ligand>
        <name>7-phospho-2-dehydro-3-deoxy-D-arabino-heptonate</name>
        <dbReference type="ChEBI" id="CHEBI:58394"/>
    </ligand>
</feature>
<dbReference type="NCBIfam" id="TIGR01357">
    <property type="entry name" value="aroB"/>
    <property type="match status" value="1"/>
</dbReference>
<dbReference type="GO" id="GO:0009423">
    <property type="term" value="P:chorismate biosynthetic process"/>
    <property type="evidence" value="ECO:0007669"/>
    <property type="project" value="UniProtKB-UniRule"/>
</dbReference>
<keyword evidence="7 23" id="KW-0963">Cytoplasm</keyword>
<feature type="binding site" evidence="23">
    <location>
        <position position="285"/>
    </location>
    <ligand>
        <name>Zn(2+)</name>
        <dbReference type="ChEBI" id="CHEBI:29105"/>
        <note>catalytic</note>
    </ligand>
</feature>
<dbReference type="FunFam" id="3.40.50.1970:FF:000007">
    <property type="entry name" value="Pentafunctional AROM polypeptide"/>
    <property type="match status" value="1"/>
</dbReference>